<reference evidence="8 9" key="1">
    <citation type="submission" date="2024-02" db="EMBL/GenBank/DDBJ databases">
        <authorList>
            <person name="Daric V."/>
            <person name="Darras S."/>
        </authorList>
    </citation>
    <scope>NUCLEOTIDE SEQUENCE [LARGE SCALE GENOMIC DNA]</scope>
</reference>
<dbReference type="InterPro" id="IPR029063">
    <property type="entry name" value="SAM-dependent_MTases_sf"/>
</dbReference>
<dbReference type="PANTHER" id="PTHR43836:SF2">
    <property type="entry name" value="CATECHOL O-METHYLTRANSFERASE 1-RELATED"/>
    <property type="match status" value="1"/>
</dbReference>
<dbReference type="SUPFAM" id="SSF53335">
    <property type="entry name" value="S-adenosyl-L-methionine-dependent methyltransferases"/>
    <property type="match status" value="1"/>
</dbReference>
<evidence type="ECO:0000256" key="3">
    <source>
        <dbReference type="ARBA" id="ARBA00022679"/>
    </source>
</evidence>
<evidence type="ECO:0000256" key="4">
    <source>
        <dbReference type="ARBA" id="ARBA00022691"/>
    </source>
</evidence>
<dbReference type="EMBL" id="CAWYQH010000105">
    <property type="protein sequence ID" value="CAK8687687.1"/>
    <property type="molecule type" value="Genomic_DNA"/>
</dbReference>
<proteinExistence type="inferred from homology"/>
<evidence type="ECO:0000256" key="2">
    <source>
        <dbReference type="ARBA" id="ARBA00022603"/>
    </source>
</evidence>
<keyword evidence="9" id="KW-1185">Reference proteome</keyword>
<evidence type="ECO:0000256" key="6">
    <source>
        <dbReference type="ARBA" id="ARBA00022939"/>
    </source>
</evidence>
<dbReference type="Pfam" id="PF01596">
    <property type="entry name" value="Methyltransf_3"/>
    <property type="match status" value="1"/>
</dbReference>
<evidence type="ECO:0000313" key="9">
    <source>
        <dbReference type="Proteomes" id="UP001642483"/>
    </source>
</evidence>
<dbReference type="Proteomes" id="UP001642483">
    <property type="component" value="Unassembled WGS sequence"/>
</dbReference>
<evidence type="ECO:0000256" key="7">
    <source>
        <dbReference type="ARBA" id="ARBA00023453"/>
    </source>
</evidence>
<keyword evidence="3" id="KW-0808">Transferase</keyword>
<dbReference type="Gene3D" id="3.40.50.150">
    <property type="entry name" value="Vaccinia Virus protein VP39"/>
    <property type="match status" value="1"/>
</dbReference>
<dbReference type="PANTHER" id="PTHR43836">
    <property type="entry name" value="CATECHOL O-METHYLTRANSFERASE 1-RELATED"/>
    <property type="match status" value="1"/>
</dbReference>
<dbReference type="InterPro" id="IPR002935">
    <property type="entry name" value="SAM_O-MeTrfase"/>
</dbReference>
<organism evidence="8 9">
    <name type="scientific">Clavelina lepadiformis</name>
    <name type="common">Light-bulb sea squirt</name>
    <name type="synonym">Ascidia lepadiformis</name>
    <dbReference type="NCBI Taxonomy" id="159417"/>
    <lineage>
        <taxon>Eukaryota</taxon>
        <taxon>Metazoa</taxon>
        <taxon>Chordata</taxon>
        <taxon>Tunicata</taxon>
        <taxon>Ascidiacea</taxon>
        <taxon>Aplousobranchia</taxon>
        <taxon>Clavelinidae</taxon>
        <taxon>Clavelina</taxon>
    </lineage>
</organism>
<accession>A0ABP0G8T5</accession>
<sequence>MSALDEYFKKKEFAPSVSTVKGDVLDNIIVEYKPSSVLVIGCHVGYCLLRILQKLPENATVLVIEPKEDFIVLTKKLLSLVGWNDKVVFLSGRPTSDVIKNIRSNYGVQYFDFIFLNRTNHGEPSHVSLLKLLEGDPEKKNGYFCTSQLEPQRQSVILADKVVLLGDVPFLKYVRQSGKYESKYFQLYLEHCPQEIIDGMEMAIFTG</sequence>
<evidence type="ECO:0000256" key="1">
    <source>
        <dbReference type="ARBA" id="ARBA00012880"/>
    </source>
</evidence>
<evidence type="ECO:0000256" key="5">
    <source>
        <dbReference type="ARBA" id="ARBA00022867"/>
    </source>
</evidence>
<dbReference type="EC" id="2.1.1.6" evidence="1"/>
<keyword evidence="5" id="KW-0531">Neurotransmitter degradation</keyword>
<protein>
    <recommendedName>
        <fullName evidence="1">catechol O-methyltransferase</fullName>
        <ecNumber evidence="1">2.1.1.6</ecNumber>
    </recommendedName>
</protein>
<comment type="similarity">
    <text evidence="7">Belongs to the class I-like SAM-binding methyltransferase superfamily. Cation-dependent O-methyltransferase family.</text>
</comment>
<evidence type="ECO:0000313" key="8">
    <source>
        <dbReference type="EMBL" id="CAK8687687.1"/>
    </source>
</evidence>
<keyword evidence="4" id="KW-0949">S-adenosyl-L-methionine</keyword>
<gene>
    <name evidence="8" type="ORF">CVLEPA_LOCUS19748</name>
</gene>
<name>A0ABP0G8T5_CLALP</name>
<comment type="caution">
    <text evidence="8">The sequence shown here is derived from an EMBL/GenBank/DDBJ whole genome shotgun (WGS) entry which is preliminary data.</text>
</comment>
<dbReference type="PROSITE" id="PS51682">
    <property type="entry name" value="SAM_OMT_I"/>
    <property type="match status" value="1"/>
</dbReference>
<keyword evidence="2" id="KW-0489">Methyltransferase</keyword>
<keyword evidence="6" id="KW-0128">Catecholamine metabolism</keyword>